<dbReference type="SUPFAM" id="SSF100909">
    <property type="entry name" value="IP3 receptor type 1 binding core, domain 2"/>
    <property type="match status" value="1"/>
</dbReference>
<proteinExistence type="predicted"/>
<dbReference type="PANTHER" id="PTHR13715">
    <property type="entry name" value="RYANODINE RECEPTOR AND IP3 RECEPTOR"/>
    <property type="match status" value="1"/>
</dbReference>
<dbReference type="OrthoDB" id="300855at2759"/>
<dbReference type="InterPro" id="IPR035910">
    <property type="entry name" value="RyR/IP3R_RIH_dom_sf"/>
</dbReference>
<accession>A0A177B1U3</accession>
<dbReference type="EMBL" id="LWCA01000495">
    <property type="protein sequence ID" value="OAF68196.1"/>
    <property type="molecule type" value="Genomic_DNA"/>
</dbReference>
<dbReference type="AlphaFoldDB" id="A0A177B1U3"/>
<gene>
    <name evidence="1" type="ORF">A3Q56_04063</name>
</gene>
<dbReference type="InterPro" id="IPR015925">
    <property type="entry name" value="Ryanodine_IP3_receptor"/>
</dbReference>
<sequence>MENNIIKSVPRLKVQTPICTLISLFKEVHDSRFRSLNVPHVFEAALYDTFDIEKNASVAKECITKVTKIMLDASIIDSIRSWIKFDDILLDLAEYEYDEIVAKSLKVLNRYHSSYEKLFKNIIQAQVLLTERSVQVLGNITAILPYLKNTKNTQLVTENSADLLIKMDELIGYCYLDKTFFESHLINQTMLFNQDILANIFNIMCKNVDVELMEKYENNANYFACTAYIYAYENASIENYIQLLGKFHATRILFEKCFELLKALAMKNHVVQNILFEKLEFILNIKGAEKLMAETLIEIFTGNKNACMKVRSEQIYIIMSIISTLTINCPELLKVLNACVKVEELDLPLKRNQSLVIKYFMAFRQKIAKLIDVDNDQRVNILKGDNKQEKMYLVELIDLLATCAEGENKFIESICQTIFTVDDILNILLDPDIKNYIKMPFIRFLQWVYLNTADDVISLTLENFAHDERIWKLIKLLNDDVDYMNKYSTENSESLILLFKTKEKLSNEEKVVKNTMLYFSEAFFYKTYFVPNDVENEIKLTDEFGLNLTIFETKYRKFMKCSHIKIMIMSINAILSSSNIDKKIINKFSLRTFELDNLKDSITDVRRDYADYYYNENEVNKYLNTFAINMSLAYGGLNDVKTQINYPLNNVYTKIGSNEELPLGSEFQYHVKCFTKPHQAAKLVKLL</sequence>
<dbReference type="Proteomes" id="UP000078046">
    <property type="component" value="Unassembled WGS sequence"/>
</dbReference>
<keyword evidence="2" id="KW-1185">Reference proteome</keyword>
<protein>
    <submittedName>
        <fullName evidence="1">Uncharacterized protein</fullName>
    </submittedName>
</protein>
<evidence type="ECO:0000313" key="2">
    <source>
        <dbReference type="Proteomes" id="UP000078046"/>
    </source>
</evidence>
<feature type="non-terminal residue" evidence="1">
    <location>
        <position position="687"/>
    </location>
</feature>
<evidence type="ECO:0000313" key="1">
    <source>
        <dbReference type="EMBL" id="OAF68196.1"/>
    </source>
</evidence>
<dbReference type="PANTHER" id="PTHR13715:SF99">
    <property type="entry name" value="INOSITOL 1,4,5-TRISPHOSPHATE RECEPTOR-LIKE PROTEIN A"/>
    <property type="match status" value="1"/>
</dbReference>
<dbReference type="GO" id="GO:0006816">
    <property type="term" value="P:calcium ion transport"/>
    <property type="evidence" value="ECO:0007669"/>
    <property type="project" value="InterPro"/>
</dbReference>
<comment type="caution">
    <text evidence="1">The sequence shown here is derived from an EMBL/GenBank/DDBJ whole genome shotgun (WGS) entry which is preliminary data.</text>
</comment>
<name>A0A177B1U3_9BILA</name>
<organism evidence="1 2">
    <name type="scientific">Intoshia linei</name>
    <dbReference type="NCBI Taxonomy" id="1819745"/>
    <lineage>
        <taxon>Eukaryota</taxon>
        <taxon>Metazoa</taxon>
        <taxon>Spiralia</taxon>
        <taxon>Lophotrochozoa</taxon>
        <taxon>Mesozoa</taxon>
        <taxon>Orthonectida</taxon>
        <taxon>Rhopaluridae</taxon>
        <taxon>Intoshia</taxon>
    </lineage>
</organism>
<reference evidence="1 2" key="1">
    <citation type="submission" date="2016-04" db="EMBL/GenBank/DDBJ databases">
        <title>The genome of Intoshia linei affirms orthonectids as highly simplified spiralians.</title>
        <authorList>
            <person name="Mikhailov K.V."/>
            <person name="Slusarev G.S."/>
            <person name="Nikitin M.A."/>
            <person name="Logacheva M.D."/>
            <person name="Penin A."/>
            <person name="Aleoshin V."/>
            <person name="Panchin Y.V."/>
        </authorList>
    </citation>
    <scope>NUCLEOTIDE SEQUENCE [LARGE SCALE GENOMIC DNA]</scope>
    <source>
        <strain evidence="1">Intl2013</strain>
        <tissue evidence="1">Whole animal</tissue>
    </source>
</reference>